<evidence type="ECO:0000313" key="3">
    <source>
        <dbReference type="EMBL" id="MCZ7907903.1"/>
    </source>
</evidence>
<evidence type="ECO:0000256" key="2">
    <source>
        <dbReference type="SAM" id="SignalP"/>
    </source>
</evidence>
<keyword evidence="2" id="KW-0732">Signal</keyword>
<evidence type="ECO:0000313" key="4">
    <source>
        <dbReference type="Proteomes" id="UP001151309"/>
    </source>
</evidence>
<feature type="chain" id="PRO_5040869495" description="DUF2946 domain-containing protein" evidence="2">
    <location>
        <begin position="24"/>
        <end position="132"/>
    </location>
</feature>
<name>A0A9X3KB83_9HYPH</name>
<proteinExistence type="predicted"/>
<evidence type="ECO:0000256" key="1">
    <source>
        <dbReference type="SAM" id="MobiDB-lite"/>
    </source>
</evidence>
<dbReference type="Proteomes" id="UP001151309">
    <property type="component" value="Unassembled WGS sequence"/>
</dbReference>
<feature type="compositionally biased region" description="Basic and acidic residues" evidence="1">
    <location>
        <begin position="41"/>
        <end position="56"/>
    </location>
</feature>
<dbReference type="EMBL" id="JAPZLT010000001">
    <property type="protein sequence ID" value="MCZ7907903.1"/>
    <property type="molecule type" value="Genomic_DNA"/>
</dbReference>
<feature type="signal peptide" evidence="2">
    <location>
        <begin position="1"/>
        <end position="23"/>
    </location>
</feature>
<reference evidence="3" key="1">
    <citation type="submission" date="2022-12" db="EMBL/GenBank/DDBJ databases">
        <title>Draft genome sequences of 22 rhizogenic Agrobacterium biovar 1 strains, the causative agent of hairy root disease.</title>
        <authorList>
            <person name="Kim N."/>
            <person name="Vargas P."/>
            <person name="Rediers H."/>
        </authorList>
    </citation>
    <scope>NUCLEOTIDE SEQUENCE</scope>
    <source>
        <strain evidence="3">ST07.17.026</strain>
    </source>
</reference>
<protein>
    <recommendedName>
        <fullName evidence="5">DUF2946 domain-containing protein</fullName>
    </recommendedName>
</protein>
<keyword evidence="4" id="KW-1185">Reference proteome</keyword>
<feature type="region of interest" description="Disordered" evidence="1">
    <location>
        <begin position="35"/>
        <end position="74"/>
    </location>
</feature>
<dbReference type="AlphaFoldDB" id="A0A9X3KB83"/>
<gene>
    <name evidence="3" type="ORF">O9X94_01160</name>
</gene>
<sequence>MSQVVRTLMFLACLLYGAMPAQMAMSMPTATGMAASSQVQMKHDDVHSHRAADRDQGSQAHAENGAHGAGAGGCCPHGDDAAHPGSCAACLIVVPRTIFADSGRMTFAYPKPQRGIVFDGKASAPPLPPPRA</sequence>
<accession>A0A9X3KB83</accession>
<comment type="caution">
    <text evidence="3">The sequence shown here is derived from an EMBL/GenBank/DDBJ whole genome shotgun (WGS) entry which is preliminary data.</text>
</comment>
<dbReference type="RefSeq" id="WP_269830399.1">
    <property type="nucleotide sequence ID" value="NZ_JAPZLT010000001.1"/>
</dbReference>
<evidence type="ECO:0008006" key="5">
    <source>
        <dbReference type="Google" id="ProtNLM"/>
    </source>
</evidence>
<organism evidence="3 4">
    <name type="scientific">Agrobacterium leguminum</name>
    <dbReference type="NCBI Taxonomy" id="2792015"/>
    <lineage>
        <taxon>Bacteria</taxon>
        <taxon>Pseudomonadati</taxon>
        <taxon>Pseudomonadota</taxon>
        <taxon>Alphaproteobacteria</taxon>
        <taxon>Hyphomicrobiales</taxon>
        <taxon>Rhizobiaceae</taxon>
        <taxon>Rhizobium/Agrobacterium group</taxon>
        <taxon>Agrobacterium</taxon>
    </lineage>
</organism>